<protein>
    <submittedName>
        <fullName evidence="1">Uncharacterized protein</fullName>
    </submittedName>
</protein>
<comment type="caution">
    <text evidence="1">The sequence shown here is derived from an EMBL/GenBank/DDBJ whole genome shotgun (WGS) entry which is preliminary data.</text>
</comment>
<dbReference type="EMBL" id="JACBZT010000001">
    <property type="protein sequence ID" value="NYJ07396.1"/>
    <property type="molecule type" value="Genomic_DNA"/>
</dbReference>
<sequence length="91" mass="9216">MVEPGGSGGPTPKQGDYVRILPHAHDQADGNPPFGMVGESLPVGGLLVAQAGAGLGVFAREDLQPVSPEDIPADALADIRRRAGLTPPDPG</sequence>
<gene>
    <name evidence="1" type="ORF">GGQ55_003674</name>
</gene>
<dbReference type="AlphaFoldDB" id="A0A853CJ78"/>
<evidence type="ECO:0000313" key="1">
    <source>
        <dbReference type="EMBL" id="NYJ07396.1"/>
    </source>
</evidence>
<dbReference type="Proteomes" id="UP000541969">
    <property type="component" value="Unassembled WGS sequence"/>
</dbReference>
<accession>A0A853CJ78</accession>
<dbReference type="RefSeq" id="WP_179719218.1">
    <property type="nucleotide sequence ID" value="NZ_JACBZT010000001.1"/>
</dbReference>
<reference evidence="1 2" key="1">
    <citation type="submission" date="2020-07" db="EMBL/GenBank/DDBJ databases">
        <title>Sequencing the genomes of 1000 actinobacteria strains.</title>
        <authorList>
            <person name="Klenk H.-P."/>
        </authorList>
    </citation>
    <scope>NUCLEOTIDE SEQUENCE [LARGE SCALE GENOMIC DNA]</scope>
    <source>
        <strain evidence="1 2">DSM 104001</strain>
    </source>
</reference>
<name>A0A853CJ78_9ACTN</name>
<proteinExistence type="predicted"/>
<evidence type="ECO:0000313" key="2">
    <source>
        <dbReference type="Proteomes" id="UP000541969"/>
    </source>
</evidence>
<organism evidence="1 2">
    <name type="scientific">Petropleomorpha daqingensis</name>
    <dbReference type="NCBI Taxonomy" id="2026353"/>
    <lineage>
        <taxon>Bacteria</taxon>
        <taxon>Bacillati</taxon>
        <taxon>Actinomycetota</taxon>
        <taxon>Actinomycetes</taxon>
        <taxon>Geodermatophilales</taxon>
        <taxon>Geodermatophilaceae</taxon>
        <taxon>Petropleomorpha</taxon>
    </lineage>
</organism>
<keyword evidence="2" id="KW-1185">Reference proteome</keyword>